<keyword evidence="1" id="KW-0802">TPR repeat</keyword>
<dbReference type="PANTHER" id="PTHR44366">
    <property type="entry name" value="UDP-N-ACETYLGLUCOSAMINE--PEPTIDE N-ACETYLGLUCOSAMINYLTRANSFERASE 110 KDA SUBUNIT"/>
    <property type="match status" value="1"/>
</dbReference>
<dbReference type="Pfam" id="PF04577">
    <property type="entry name" value="Glyco_transf_61"/>
    <property type="match status" value="1"/>
</dbReference>
<dbReference type="Pfam" id="PF13432">
    <property type="entry name" value="TPR_16"/>
    <property type="match status" value="1"/>
</dbReference>
<dbReference type="Pfam" id="PF13181">
    <property type="entry name" value="TPR_8"/>
    <property type="match status" value="1"/>
</dbReference>
<dbReference type="SMART" id="SM00028">
    <property type="entry name" value="TPR"/>
    <property type="match status" value="5"/>
</dbReference>
<reference evidence="3" key="1">
    <citation type="journal article" date="2020" name="mSystems">
        <title>Genome- and Community-Level Interaction Insights into Carbon Utilization and Element Cycling Functions of Hydrothermarchaeota in Hydrothermal Sediment.</title>
        <authorList>
            <person name="Zhou Z."/>
            <person name="Liu Y."/>
            <person name="Xu W."/>
            <person name="Pan J."/>
            <person name="Luo Z.H."/>
            <person name="Li M."/>
        </authorList>
    </citation>
    <scope>NUCLEOTIDE SEQUENCE [LARGE SCALE GENOMIC DNA]</scope>
    <source>
        <strain evidence="3">SpSt-374</strain>
    </source>
</reference>
<feature type="repeat" description="TPR" evidence="1">
    <location>
        <begin position="111"/>
        <end position="144"/>
    </location>
</feature>
<feature type="repeat" description="TPR" evidence="1">
    <location>
        <begin position="145"/>
        <end position="178"/>
    </location>
</feature>
<dbReference type="InterPro" id="IPR019734">
    <property type="entry name" value="TPR_rpt"/>
</dbReference>
<evidence type="ECO:0000259" key="2">
    <source>
        <dbReference type="Pfam" id="PF04577"/>
    </source>
</evidence>
<dbReference type="PROSITE" id="PS50005">
    <property type="entry name" value="TPR"/>
    <property type="match status" value="3"/>
</dbReference>
<name>A0A7C3ZJT9_9CYAN</name>
<gene>
    <name evidence="3" type="ORF">ENR15_21175</name>
</gene>
<accession>A0A7C3ZJT9</accession>
<sequence>MKPENFKLQAELAYQNGDLATAATACQQAIQLNPHQASLYSLLGQVLWDMGKTAAAQRCYEQWRQMPPEIVAINPEAVAYFDKANTLAVQGKLSEAVANYEQALHLEPNYAAAWVNLGIIQRKLGNLDGAIRCYRRACAVNTNLVDAYYSLSNAWAEKGEITKAIACCIQALEIKPDFEPAYSNLQYLLLQQGKINSAFPCALHILPVEVLQEFYPELFQMVDNDDTEGRSIRQYIHNATTIYLKPPKTIDENLHGSFKWRRYIYPSTFIAQLPSGRAWGDAYTAAVITADDKLLSEVARGSAELILTSRKLPHPTHVEGNLAFLSVRGGNTYYHWMADLLPKFELLHLGGIDISTIDYFAVNSADLLYQRQSVELLGIDPKKIIPSSQYPHITAKNLIVPSLPGNQGIMTQWGAEFLRRQFLPVADTNRNFPEKIYISRQSASYRRVVNESEVVDFLGKLGFVCVRMEMMSFAEQVAMFAGAKVIVAPHGAGLTNTVFCEAGTKVIEMFARQSVSINYWLIAELVGIDYYYLLADGLDKYYFQRGEDKPPCNHPLYEDIYVNISRLGDILRLAGVGS</sequence>
<dbReference type="EMBL" id="DSPX01000212">
    <property type="protein sequence ID" value="HGG03080.1"/>
    <property type="molecule type" value="Genomic_DNA"/>
</dbReference>
<proteinExistence type="predicted"/>
<evidence type="ECO:0000313" key="3">
    <source>
        <dbReference type="EMBL" id="HGG03080.1"/>
    </source>
</evidence>
<dbReference type="InterPro" id="IPR037919">
    <property type="entry name" value="OGT"/>
</dbReference>
<dbReference type="Pfam" id="PF13414">
    <property type="entry name" value="TPR_11"/>
    <property type="match status" value="1"/>
</dbReference>
<feature type="domain" description="Glycosyltransferase 61 catalytic" evidence="2">
    <location>
        <begin position="333"/>
        <end position="507"/>
    </location>
</feature>
<feature type="repeat" description="TPR" evidence="1">
    <location>
        <begin position="77"/>
        <end position="110"/>
    </location>
</feature>
<dbReference type="SUPFAM" id="SSF48452">
    <property type="entry name" value="TPR-like"/>
    <property type="match status" value="1"/>
</dbReference>
<dbReference type="InterPro" id="IPR049625">
    <property type="entry name" value="Glyco_transf_61_cat"/>
</dbReference>
<comment type="caution">
    <text evidence="3">The sequence shown here is derived from an EMBL/GenBank/DDBJ whole genome shotgun (WGS) entry which is preliminary data.</text>
</comment>
<dbReference type="GO" id="GO:0006493">
    <property type="term" value="P:protein O-linked glycosylation"/>
    <property type="evidence" value="ECO:0007669"/>
    <property type="project" value="InterPro"/>
</dbReference>
<dbReference type="GO" id="GO:0097363">
    <property type="term" value="F:protein O-acetylglucosaminyltransferase activity"/>
    <property type="evidence" value="ECO:0007669"/>
    <property type="project" value="TreeGrafter"/>
</dbReference>
<organism evidence="3">
    <name type="scientific">Planktothricoides sp. SpSt-374</name>
    <dbReference type="NCBI Taxonomy" id="2282167"/>
    <lineage>
        <taxon>Bacteria</taxon>
        <taxon>Bacillati</taxon>
        <taxon>Cyanobacteriota</taxon>
        <taxon>Cyanophyceae</taxon>
        <taxon>Oscillatoriophycideae</taxon>
        <taxon>Oscillatoriales</taxon>
        <taxon>Oscillatoriaceae</taxon>
        <taxon>Planktothricoides</taxon>
    </lineage>
</organism>
<protein>
    <submittedName>
        <fullName evidence="3">DUF563 domain-containing protein</fullName>
    </submittedName>
</protein>
<dbReference type="InterPro" id="IPR011990">
    <property type="entry name" value="TPR-like_helical_dom_sf"/>
</dbReference>
<dbReference type="Gene3D" id="1.25.40.10">
    <property type="entry name" value="Tetratricopeptide repeat domain"/>
    <property type="match status" value="3"/>
</dbReference>
<dbReference type="PANTHER" id="PTHR44366:SF1">
    <property type="entry name" value="UDP-N-ACETYLGLUCOSAMINE--PEPTIDE N-ACETYLGLUCOSAMINYLTRANSFERASE 110 KDA SUBUNIT"/>
    <property type="match status" value="1"/>
</dbReference>
<evidence type="ECO:0000256" key="1">
    <source>
        <dbReference type="PROSITE-ProRule" id="PRU00339"/>
    </source>
</evidence>
<dbReference type="AlphaFoldDB" id="A0A7C3ZJT9"/>